<sequence length="226" mass="24133">MTTAWMFRNLRSMLVASGVAMTLAAPVAQAAPVVIDFNVPPEFGIVNPGEAYVEDGFRITQLNDFALIATPGDQLSGAPANNGGSAYYATYGEGYFALERENGGSFNLDGLWAGFIPQDPQLAQTIILAFDLFFADGSTDALAYNLPVSAFGNYNLAFEDLEAVVFYTCVFTGTFSCPTGNNNGQFAVDNLRLTIADPVELPEPASMALVSAALLGLGWSRRRTAR</sequence>
<accession>A0ABW7F0M3</accession>
<gene>
    <name evidence="3" type="ORF">ACG00Y_09655</name>
</gene>
<dbReference type="Pfam" id="PF07589">
    <property type="entry name" value="PEP-CTERM"/>
    <property type="match status" value="1"/>
</dbReference>
<keyword evidence="1" id="KW-0732">Signal</keyword>
<comment type="caution">
    <text evidence="3">The sequence shown here is derived from an EMBL/GenBank/DDBJ whole genome shotgun (WGS) entry which is preliminary data.</text>
</comment>
<organism evidence="3 4">
    <name type="scientific">Pelomonas parva</name>
    <dbReference type="NCBI Taxonomy" id="3299032"/>
    <lineage>
        <taxon>Bacteria</taxon>
        <taxon>Pseudomonadati</taxon>
        <taxon>Pseudomonadota</taxon>
        <taxon>Betaproteobacteria</taxon>
        <taxon>Burkholderiales</taxon>
        <taxon>Sphaerotilaceae</taxon>
        <taxon>Roseateles</taxon>
    </lineage>
</organism>
<feature type="signal peptide" evidence="1">
    <location>
        <begin position="1"/>
        <end position="30"/>
    </location>
</feature>
<name>A0ABW7F0M3_9BURK</name>
<proteinExistence type="predicted"/>
<dbReference type="NCBIfam" id="TIGR02595">
    <property type="entry name" value="PEP_CTERM"/>
    <property type="match status" value="1"/>
</dbReference>
<evidence type="ECO:0000256" key="1">
    <source>
        <dbReference type="SAM" id="SignalP"/>
    </source>
</evidence>
<feature type="domain" description="Ice-binding protein C-terminal" evidence="2">
    <location>
        <begin position="202"/>
        <end position="222"/>
    </location>
</feature>
<dbReference type="Proteomes" id="UP001606210">
    <property type="component" value="Unassembled WGS sequence"/>
</dbReference>
<dbReference type="InterPro" id="IPR013424">
    <property type="entry name" value="Ice-binding_C"/>
</dbReference>
<evidence type="ECO:0000259" key="2">
    <source>
        <dbReference type="Pfam" id="PF07589"/>
    </source>
</evidence>
<dbReference type="EMBL" id="JBIGHV010000003">
    <property type="protein sequence ID" value="MFG6430177.1"/>
    <property type="molecule type" value="Genomic_DNA"/>
</dbReference>
<dbReference type="NCBIfam" id="NF038120">
    <property type="entry name" value="PEP_CTERM_QFxxD"/>
    <property type="match status" value="1"/>
</dbReference>
<dbReference type="RefSeq" id="WP_394478244.1">
    <property type="nucleotide sequence ID" value="NZ_JBIGHV010000003.1"/>
</dbReference>
<reference evidence="3 4" key="1">
    <citation type="submission" date="2024-08" db="EMBL/GenBank/DDBJ databases">
        <authorList>
            <person name="Lu H."/>
        </authorList>
    </citation>
    <scope>NUCLEOTIDE SEQUENCE [LARGE SCALE GENOMIC DNA]</scope>
    <source>
        <strain evidence="3 4">LYH14W</strain>
    </source>
</reference>
<feature type="chain" id="PRO_5045262560" evidence="1">
    <location>
        <begin position="31"/>
        <end position="226"/>
    </location>
</feature>
<keyword evidence="4" id="KW-1185">Reference proteome</keyword>
<evidence type="ECO:0000313" key="4">
    <source>
        <dbReference type="Proteomes" id="UP001606210"/>
    </source>
</evidence>
<protein>
    <submittedName>
        <fullName evidence="3">NF038120 family PEP-CTERM protein</fullName>
    </submittedName>
</protein>
<evidence type="ECO:0000313" key="3">
    <source>
        <dbReference type="EMBL" id="MFG6430177.1"/>
    </source>
</evidence>